<evidence type="ECO:0000256" key="2">
    <source>
        <dbReference type="ARBA" id="ARBA00010958"/>
    </source>
</evidence>
<evidence type="ECO:0000259" key="13">
    <source>
        <dbReference type="Pfam" id="PF03416"/>
    </source>
</evidence>
<comment type="function">
    <text evidence="11">Required for selective autophagic degradation of the nucleus (nucleophagy) as well as for mitophagy which contributes to regulate mitochondrial quantity and quality by eliminating the mitochondria to a basal level to fulfill cellular energy requirements and preventing excess ROS production.</text>
</comment>
<dbReference type="GO" id="GO:0035973">
    <property type="term" value="P:aggrephagy"/>
    <property type="evidence" value="ECO:0007669"/>
    <property type="project" value="TreeGrafter"/>
</dbReference>
<keyword evidence="4 11" id="KW-0963">Cytoplasm</keyword>
<comment type="caution">
    <text evidence="14">The sequence shown here is derived from an EMBL/GenBank/DDBJ whole genome shotgun (WGS) entry which is preliminary data.</text>
</comment>
<evidence type="ECO:0000313" key="15">
    <source>
        <dbReference type="Proteomes" id="UP000319257"/>
    </source>
</evidence>
<dbReference type="GO" id="GO:0000045">
    <property type="term" value="P:autophagosome assembly"/>
    <property type="evidence" value="ECO:0007669"/>
    <property type="project" value="TreeGrafter"/>
</dbReference>
<keyword evidence="5 11" id="KW-0645">Protease</keyword>
<evidence type="ECO:0000256" key="10">
    <source>
        <dbReference type="ARBA" id="ARBA00029362"/>
    </source>
</evidence>
<keyword evidence="9" id="KW-0072">Autophagy</keyword>
<comment type="similarity">
    <text evidence="2 11">Belongs to the peptidase C54 family.</text>
</comment>
<dbReference type="GO" id="GO:0016485">
    <property type="term" value="P:protein processing"/>
    <property type="evidence" value="ECO:0007669"/>
    <property type="project" value="TreeGrafter"/>
</dbReference>
<evidence type="ECO:0000256" key="6">
    <source>
        <dbReference type="ARBA" id="ARBA00022801"/>
    </source>
</evidence>
<keyword evidence="15" id="KW-1185">Reference proteome</keyword>
<protein>
    <recommendedName>
        <fullName evidence="11">Cysteine protease</fullName>
        <ecNumber evidence="11">3.4.22.-</ecNumber>
    </recommendedName>
</protein>
<evidence type="ECO:0000256" key="11">
    <source>
        <dbReference type="RuleBase" id="RU363115"/>
    </source>
</evidence>
<dbReference type="AlphaFoldDB" id="A0A507BDU2"/>
<dbReference type="PANTHER" id="PTHR22624:SF49">
    <property type="entry name" value="CYSTEINE PROTEASE"/>
    <property type="match status" value="1"/>
</dbReference>
<evidence type="ECO:0000256" key="3">
    <source>
        <dbReference type="ARBA" id="ARBA00022448"/>
    </source>
</evidence>
<dbReference type="GeneID" id="41970073"/>
<accession>A0A507BDU2</accession>
<dbReference type="InParanoid" id="A0A507BDU2"/>
<dbReference type="GO" id="GO:0034727">
    <property type="term" value="P:piecemeal microautophagy of the nucleus"/>
    <property type="evidence" value="ECO:0007669"/>
    <property type="project" value="TreeGrafter"/>
</dbReference>
<dbReference type="EMBL" id="SKBQ01000011">
    <property type="protein sequence ID" value="TPX18117.1"/>
    <property type="molecule type" value="Genomic_DNA"/>
</dbReference>
<dbReference type="OrthoDB" id="2960936at2759"/>
<dbReference type="GO" id="GO:0000407">
    <property type="term" value="C:phagophore assembly site"/>
    <property type="evidence" value="ECO:0007669"/>
    <property type="project" value="UniProtKB-SubCell"/>
</dbReference>
<dbReference type="SUPFAM" id="SSF54001">
    <property type="entry name" value="Cysteine proteinases"/>
    <property type="match status" value="1"/>
</dbReference>
<evidence type="ECO:0000256" key="12">
    <source>
        <dbReference type="SAM" id="MobiDB-lite"/>
    </source>
</evidence>
<dbReference type="EC" id="3.4.22.-" evidence="11"/>
<dbReference type="Pfam" id="PF03416">
    <property type="entry name" value="Peptidase_C54"/>
    <property type="match status" value="1"/>
</dbReference>
<feature type="domain" description="Peptidase C54 catalytic" evidence="13">
    <location>
        <begin position="112"/>
        <end position="405"/>
    </location>
</feature>
<dbReference type="InterPro" id="IPR046792">
    <property type="entry name" value="Peptidase_C54_cat"/>
</dbReference>
<evidence type="ECO:0000313" key="14">
    <source>
        <dbReference type="EMBL" id="TPX18117.1"/>
    </source>
</evidence>
<dbReference type="FunCoup" id="A0A507BDU2">
    <property type="interactions" value="294"/>
</dbReference>
<dbReference type="GO" id="GO:0015031">
    <property type="term" value="P:protein transport"/>
    <property type="evidence" value="ECO:0007669"/>
    <property type="project" value="UniProtKB-KW"/>
</dbReference>
<evidence type="ECO:0000256" key="4">
    <source>
        <dbReference type="ARBA" id="ARBA00022490"/>
    </source>
</evidence>
<proteinExistence type="inferred from homology"/>
<evidence type="ECO:0000256" key="8">
    <source>
        <dbReference type="ARBA" id="ARBA00022927"/>
    </source>
</evidence>
<keyword evidence="11" id="KW-0539">Nucleus</keyword>
<keyword evidence="7" id="KW-0788">Thiol protease</keyword>
<dbReference type="GO" id="GO:0005634">
    <property type="term" value="C:nucleus"/>
    <property type="evidence" value="ECO:0007669"/>
    <property type="project" value="UniProtKB-SubCell"/>
</dbReference>
<evidence type="ECO:0000256" key="5">
    <source>
        <dbReference type="ARBA" id="ARBA00022670"/>
    </source>
</evidence>
<dbReference type="PANTHER" id="PTHR22624">
    <property type="entry name" value="CYSTEINE PROTEASE ATG4"/>
    <property type="match status" value="1"/>
</dbReference>
<dbReference type="RefSeq" id="XP_030999828.1">
    <property type="nucleotide sequence ID" value="XM_031136836.1"/>
</dbReference>
<comment type="catalytic activity">
    <reaction evidence="10">
        <text>[protein]-C-terminal L-amino acid-glycyl-phosphatidylethanolamide + H2O = [protein]-C-terminal L-amino acid-glycine + a 1,2-diacyl-sn-glycero-3-phosphoethanolamine</text>
        <dbReference type="Rhea" id="RHEA:67548"/>
        <dbReference type="Rhea" id="RHEA-COMP:17323"/>
        <dbReference type="Rhea" id="RHEA-COMP:17324"/>
        <dbReference type="ChEBI" id="CHEBI:15377"/>
        <dbReference type="ChEBI" id="CHEBI:64612"/>
        <dbReference type="ChEBI" id="CHEBI:172940"/>
        <dbReference type="ChEBI" id="CHEBI:172941"/>
    </reaction>
    <physiologicalReaction direction="left-to-right" evidence="10">
        <dbReference type="Rhea" id="RHEA:67549"/>
    </physiologicalReaction>
</comment>
<dbReference type="InterPro" id="IPR038765">
    <property type="entry name" value="Papain-like_cys_pep_sf"/>
</dbReference>
<organism evidence="14 15">
    <name type="scientific">Thyridium curvatum</name>
    <dbReference type="NCBI Taxonomy" id="1093900"/>
    <lineage>
        <taxon>Eukaryota</taxon>
        <taxon>Fungi</taxon>
        <taxon>Dikarya</taxon>
        <taxon>Ascomycota</taxon>
        <taxon>Pezizomycotina</taxon>
        <taxon>Sordariomycetes</taxon>
        <taxon>Sordariomycetidae</taxon>
        <taxon>Thyridiales</taxon>
        <taxon>Thyridiaceae</taxon>
        <taxon>Thyridium</taxon>
    </lineage>
</organism>
<feature type="region of interest" description="Disordered" evidence="12">
    <location>
        <begin position="50"/>
        <end position="97"/>
    </location>
</feature>
<keyword evidence="6 11" id="KW-0378">Hydrolase</keyword>
<dbReference type="InterPro" id="IPR005078">
    <property type="entry name" value="Peptidase_C54"/>
</dbReference>
<comment type="subcellular location">
    <subcellularLocation>
        <location evidence="11">Nucleus</location>
    </subcellularLocation>
    <subcellularLocation>
        <location evidence="11">Cytoplasm</location>
    </subcellularLocation>
    <subcellularLocation>
        <location evidence="1">Preautophagosomal structure</location>
    </subcellularLocation>
</comment>
<evidence type="ECO:0000256" key="9">
    <source>
        <dbReference type="ARBA" id="ARBA00023006"/>
    </source>
</evidence>
<name>A0A507BDU2_9PEZI</name>
<reference evidence="14 15" key="1">
    <citation type="submission" date="2019-06" db="EMBL/GenBank/DDBJ databases">
        <title>Draft genome sequence of the filamentous fungus Phialemoniopsis curvata isolated from diesel fuel.</title>
        <authorList>
            <person name="Varaljay V.A."/>
            <person name="Lyon W.J."/>
            <person name="Crouch A.L."/>
            <person name="Drake C.E."/>
            <person name="Hollomon J.M."/>
            <person name="Nadeau L.J."/>
            <person name="Nunn H.S."/>
            <person name="Stevenson B.S."/>
            <person name="Bojanowski C.L."/>
            <person name="Crookes-Goodson W.J."/>
        </authorList>
    </citation>
    <scope>NUCLEOTIDE SEQUENCE [LARGE SCALE GENOMIC DNA]</scope>
    <source>
        <strain evidence="14 15">D216</strain>
    </source>
</reference>
<keyword evidence="3" id="KW-0813">Transport</keyword>
<dbReference type="GO" id="GO:0019786">
    <property type="term" value="F:protein-phosphatidylethanolamide deconjugating activity"/>
    <property type="evidence" value="ECO:0007669"/>
    <property type="project" value="InterPro"/>
</dbReference>
<evidence type="ECO:0000256" key="7">
    <source>
        <dbReference type="ARBA" id="ARBA00022807"/>
    </source>
</evidence>
<dbReference type="Proteomes" id="UP000319257">
    <property type="component" value="Unassembled WGS sequence"/>
</dbReference>
<sequence length="453" mass="49458">MDAAVAGAADLGRYGRRIVKMIWDPEPVNDTAADIPVWCLGCSYTVGTSRDADRQHSGAPTTPPPLPAASATASHPGTNAAPVTPPDSASSSFSSSLAYEDAGDDSGGWPVAFLDDFESRIWMTYRSSFDSIPRSADPKASTALSFSMRLRTLGDQSGFTSDSGWGCMIRSGQCLLANALAMLELGRDWRRGDKSDQERQLLSLFADDPRAPFSIHSFVRHGAEACGKYPGEWFGPSATTRCIQALTNARQGQLRVYSTGDLPDVYEDTFMATAKPNDEAFHPTLILVSTRLGIDKINPVYWEALTSSLQLPQSVGIAGGRPSSSHYFVGAQRCPDNQGSFLYYLDPHFTRTALPFHEQVADYTADEVGSCHTRRLRRLHIREMDPSMLIAFLIRDEDDWETWKSSVKHVQGKAIITISPNDPAGAMAPGRHEAIDEVETLSDEDDAETILEA</sequence>
<dbReference type="STRING" id="1093900.A0A507BDU2"/>
<keyword evidence="8" id="KW-0653">Protein transport</keyword>
<dbReference type="GO" id="GO:0004197">
    <property type="term" value="F:cysteine-type endopeptidase activity"/>
    <property type="evidence" value="ECO:0007669"/>
    <property type="project" value="TreeGrafter"/>
</dbReference>
<evidence type="ECO:0000256" key="1">
    <source>
        <dbReference type="ARBA" id="ARBA00004329"/>
    </source>
</evidence>
<dbReference type="GO" id="GO:0000423">
    <property type="term" value="P:mitophagy"/>
    <property type="evidence" value="ECO:0007669"/>
    <property type="project" value="TreeGrafter"/>
</dbReference>
<gene>
    <name evidence="14" type="ORF">E0L32_002626</name>
</gene>